<protein>
    <recommendedName>
        <fullName evidence="5">Ketoreductase domain-containing protein</fullName>
    </recommendedName>
</protein>
<dbReference type="InterPro" id="IPR002347">
    <property type="entry name" value="SDR_fam"/>
</dbReference>
<name>A0A1V6QHC1_9EURO</name>
<dbReference type="PRINTS" id="PR00080">
    <property type="entry name" value="SDRFAMILY"/>
</dbReference>
<evidence type="ECO:0000256" key="1">
    <source>
        <dbReference type="ARBA" id="ARBA00006484"/>
    </source>
</evidence>
<reference evidence="7" key="1">
    <citation type="journal article" date="2017" name="Nat. Microbiol.">
        <title>Global analysis of biosynthetic gene clusters reveals vast potential of secondary metabolite production in Penicillium species.</title>
        <authorList>
            <person name="Nielsen J.C."/>
            <person name="Grijseels S."/>
            <person name="Prigent S."/>
            <person name="Ji B."/>
            <person name="Dainat J."/>
            <person name="Nielsen K.F."/>
            <person name="Frisvad J.C."/>
            <person name="Workman M."/>
            <person name="Nielsen J."/>
        </authorList>
    </citation>
    <scope>NUCLEOTIDE SEQUENCE [LARGE SCALE GENOMIC DNA]</scope>
    <source>
        <strain evidence="7">IBT 29525</strain>
    </source>
</reference>
<keyword evidence="7" id="KW-1185">Reference proteome</keyword>
<keyword evidence="3" id="KW-0560">Oxidoreductase</keyword>
<dbReference type="EMBL" id="MDYO01000069">
    <property type="protein sequence ID" value="OQD88595.1"/>
    <property type="molecule type" value="Genomic_DNA"/>
</dbReference>
<dbReference type="FunFam" id="3.40.50.720:FF:000084">
    <property type="entry name" value="Short-chain dehydrogenase reductase"/>
    <property type="match status" value="1"/>
</dbReference>
<dbReference type="GO" id="GO:0006633">
    <property type="term" value="P:fatty acid biosynthetic process"/>
    <property type="evidence" value="ECO:0007669"/>
    <property type="project" value="TreeGrafter"/>
</dbReference>
<organism evidence="6 7">
    <name type="scientific">Penicillium solitum</name>
    <dbReference type="NCBI Taxonomy" id="60172"/>
    <lineage>
        <taxon>Eukaryota</taxon>
        <taxon>Fungi</taxon>
        <taxon>Dikarya</taxon>
        <taxon>Ascomycota</taxon>
        <taxon>Pezizomycotina</taxon>
        <taxon>Eurotiomycetes</taxon>
        <taxon>Eurotiomycetidae</taxon>
        <taxon>Eurotiales</taxon>
        <taxon>Aspergillaceae</taxon>
        <taxon>Penicillium</taxon>
    </lineage>
</organism>
<evidence type="ECO:0000256" key="4">
    <source>
        <dbReference type="RuleBase" id="RU000363"/>
    </source>
</evidence>
<dbReference type="PANTHER" id="PTHR42760">
    <property type="entry name" value="SHORT-CHAIN DEHYDROGENASES/REDUCTASES FAMILY MEMBER"/>
    <property type="match status" value="1"/>
</dbReference>
<evidence type="ECO:0000313" key="6">
    <source>
        <dbReference type="EMBL" id="OQD88595.1"/>
    </source>
</evidence>
<comment type="similarity">
    <text evidence="1 4">Belongs to the short-chain dehydrogenases/reductases (SDR) family.</text>
</comment>
<accession>A0A1V6QHC1</accession>
<feature type="domain" description="Ketoreductase" evidence="5">
    <location>
        <begin position="27"/>
        <end position="200"/>
    </location>
</feature>
<dbReference type="PROSITE" id="PS00061">
    <property type="entry name" value="ADH_SHORT"/>
    <property type="match status" value="1"/>
</dbReference>
<dbReference type="OrthoDB" id="1393670at2759"/>
<sequence length="288" mass="31073">MAQRLQQISKQLAHDNQPRDPSRIDGQVVLITGGAQGIGRAAATLLASKGGKIVLADVDETKANDAIKELRVAGYEAACVVGDALDEAFPAKAVEAALKAFGKVNCLINNAGFCYDSAIHKMSDEKWDMIMKIHNYVPFRMIRALSAHWMDPQTADMLKTVINVSSTSGLHGQMGQINYSTAKSGILGLTKTVAAEWARYNVRCNAVAYGWMDTRLTKPPTEEKVMLAGQNIVTGIPANARKFRDTSDIPLGRPGTVDDAANVMLFLASPMSSYVTATCIECTGGRYM</sequence>
<dbReference type="AlphaFoldDB" id="A0A1V6QHC1"/>
<dbReference type="Gene3D" id="3.40.50.720">
    <property type="entry name" value="NAD(P)-binding Rossmann-like Domain"/>
    <property type="match status" value="1"/>
</dbReference>
<evidence type="ECO:0000313" key="7">
    <source>
        <dbReference type="Proteomes" id="UP000191612"/>
    </source>
</evidence>
<dbReference type="Pfam" id="PF00106">
    <property type="entry name" value="adh_short"/>
    <property type="match status" value="1"/>
</dbReference>
<dbReference type="SMART" id="SM00822">
    <property type="entry name" value="PKS_KR"/>
    <property type="match status" value="1"/>
</dbReference>
<keyword evidence="2" id="KW-0521">NADP</keyword>
<proteinExistence type="inferred from homology"/>
<dbReference type="PANTHER" id="PTHR42760:SF133">
    <property type="entry name" value="3-OXOACYL-[ACYL-CARRIER-PROTEIN] REDUCTASE"/>
    <property type="match status" value="1"/>
</dbReference>
<gene>
    <name evidence="6" type="ORF">PENSOL_c069G11064</name>
</gene>
<evidence type="ECO:0000256" key="2">
    <source>
        <dbReference type="ARBA" id="ARBA00022857"/>
    </source>
</evidence>
<evidence type="ECO:0000259" key="5">
    <source>
        <dbReference type="SMART" id="SM00822"/>
    </source>
</evidence>
<dbReference type="Proteomes" id="UP000191612">
    <property type="component" value="Unassembled WGS sequence"/>
</dbReference>
<evidence type="ECO:0000256" key="3">
    <source>
        <dbReference type="ARBA" id="ARBA00023002"/>
    </source>
</evidence>
<dbReference type="SUPFAM" id="SSF51735">
    <property type="entry name" value="NAD(P)-binding Rossmann-fold domains"/>
    <property type="match status" value="1"/>
</dbReference>
<dbReference type="InterPro" id="IPR036291">
    <property type="entry name" value="NAD(P)-bd_dom_sf"/>
</dbReference>
<dbReference type="GO" id="GO:0016616">
    <property type="term" value="F:oxidoreductase activity, acting on the CH-OH group of donors, NAD or NADP as acceptor"/>
    <property type="evidence" value="ECO:0007669"/>
    <property type="project" value="TreeGrafter"/>
</dbReference>
<dbReference type="InterPro" id="IPR020904">
    <property type="entry name" value="Sc_DH/Rdtase_CS"/>
</dbReference>
<dbReference type="PRINTS" id="PR00081">
    <property type="entry name" value="GDHRDH"/>
</dbReference>
<dbReference type="InterPro" id="IPR057326">
    <property type="entry name" value="KR_dom"/>
</dbReference>
<comment type="caution">
    <text evidence="6">The sequence shown here is derived from an EMBL/GenBank/DDBJ whole genome shotgun (WGS) entry which is preliminary data.</text>
</comment>
<dbReference type="STRING" id="60172.A0A1V6QHC1"/>
<dbReference type="GO" id="GO:0048038">
    <property type="term" value="F:quinone binding"/>
    <property type="evidence" value="ECO:0007669"/>
    <property type="project" value="TreeGrafter"/>
</dbReference>